<evidence type="ECO:0000259" key="1">
    <source>
        <dbReference type="Pfam" id="PF01261"/>
    </source>
</evidence>
<dbReference type="RefSeq" id="WP_171691329.1">
    <property type="nucleotide sequence ID" value="NZ_WHOC01000107.1"/>
</dbReference>
<dbReference type="EMBL" id="WHOC01000107">
    <property type="protein sequence ID" value="NOU88308.1"/>
    <property type="molecule type" value="Genomic_DNA"/>
</dbReference>
<reference evidence="2 3" key="1">
    <citation type="submission" date="2019-10" db="EMBL/GenBank/DDBJ databases">
        <title>Description of Paenibacillus choica sp. nov.</title>
        <authorList>
            <person name="Carlier A."/>
            <person name="Qi S."/>
        </authorList>
    </citation>
    <scope>NUCLEOTIDE SEQUENCE [LARGE SCALE GENOMIC DNA]</scope>
    <source>
        <strain evidence="2 3">LMG 31460</strain>
    </source>
</reference>
<dbReference type="PANTHER" id="PTHR12110:SF41">
    <property type="entry name" value="INOSOSE DEHYDRATASE"/>
    <property type="match status" value="1"/>
</dbReference>
<dbReference type="InterPro" id="IPR013022">
    <property type="entry name" value="Xyl_isomerase-like_TIM-brl"/>
</dbReference>
<evidence type="ECO:0000313" key="3">
    <source>
        <dbReference type="Proteomes" id="UP000658690"/>
    </source>
</evidence>
<dbReference type="InterPro" id="IPR050312">
    <property type="entry name" value="IolE/XylAMocC-like"/>
</dbReference>
<keyword evidence="3" id="KW-1185">Reference proteome</keyword>
<evidence type="ECO:0000313" key="2">
    <source>
        <dbReference type="EMBL" id="NOU88308.1"/>
    </source>
</evidence>
<gene>
    <name evidence="2" type="ORF">GC102_21460</name>
</gene>
<organism evidence="2 3">
    <name type="scientific">Paenibacillus germinis</name>
    <dbReference type="NCBI Taxonomy" id="2654979"/>
    <lineage>
        <taxon>Bacteria</taxon>
        <taxon>Bacillati</taxon>
        <taxon>Bacillota</taxon>
        <taxon>Bacilli</taxon>
        <taxon>Bacillales</taxon>
        <taxon>Paenibacillaceae</taxon>
        <taxon>Paenibacillus</taxon>
    </lineage>
</organism>
<accession>A0ABX1Z502</accession>
<dbReference type="Gene3D" id="3.20.20.150">
    <property type="entry name" value="Divalent-metal-dependent TIM barrel enzymes"/>
    <property type="match status" value="1"/>
</dbReference>
<proteinExistence type="predicted"/>
<protein>
    <submittedName>
        <fullName evidence="2">TIM barrel protein</fullName>
    </submittedName>
</protein>
<dbReference type="PANTHER" id="PTHR12110">
    <property type="entry name" value="HYDROXYPYRUVATE ISOMERASE"/>
    <property type="match status" value="1"/>
</dbReference>
<dbReference type="InterPro" id="IPR036237">
    <property type="entry name" value="Xyl_isomerase-like_sf"/>
</dbReference>
<name>A0ABX1Z502_9BACL</name>
<dbReference type="Pfam" id="PF01261">
    <property type="entry name" value="AP_endonuc_2"/>
    <property type="match status" value="1"/>
</dbReference>
<dbReference type="Proteomes" id="UP000658690">
    <property type="component" value="Unassembled WGS sequence"/>
</dbReference>
<comment type="caution">
    <text evidence="2">The sequence shown here is derived from an EMBL/GenBank/DDBJ whole genome shotgun (WGS) entry which is preliminary data.</text>
</comment>
<dbReference type="SUPFAM" id="SSF51658">
    <property type="entry name" value="Xylose isomerase-like"/>
    <property type="match status" value="1"/>
</dbReference>
<feature type="domain" description="Xylose isomerase-like TIM barrel" evidence="1">
    <location>
        <begin position="29"/>
        <end position="243"/>
    </location>
</feature>
<sequence>MKHKLAIQLHTLRDELQQDFMGVLRELGRMGWAGVQPARLYGNDPEEVATVLSETGMKVAGIHIGLDRFEADLEGILREAEILQTRDLVCSIVGAAFRNEEGYRKAKALLNEAARKAQENGMRISYHNHSFELETTMDGKSALEFLLEPADNNLVLAEPDVYWVKKGGRDPYRFLKPYSGRIPIIHLKDMTFDDEQTFAEIGTGSIDFLPILRWGEENGIEWYVVEQDQCSGPPMDSVRQSYRNLIRLTEAL</sequence>